<keyword evidence="1" id="KW-0732">Signal</keyword>
<dbReference type="Proteomes" id="UP000030907">
    <property type="component" value="Chromosome"/>
</dbReference>
<feature type="signal peptide" evidence="1">
    <location>
        <begin position="1"/>
        <end position="21"/>
    </location>
</feature>
<evidence type="ECO:0000313" key="2">
    <source>
        <dbReference type="EMBL" id="AJA09646.1"/>
    </source>
</evidence>
<sequence length="186" mass="19939">MLARCASALSMSILVISPGMAQTVSREDAARAAIHPVGTTAAMNHWLSRVPVTRAFPPDFTEELRGRSSAFVVEMSTAPGCVPCADLWTKLGSLGRRYGWQVRAISAQEAMLRSGRLGLPWIGHPVAWVRPMNDTNRIIPIAVGTDHAPNLARNLYLAAKMLTGVRPAVGVRALSKFTGIVGGPSR</sequence>
<evidence type="ECO:0008006" key="4">
    <source>
        <dbReference type="Google" id="ProtNLM"/>
    </source>
</evidence>
<evidence type="ECO:0000256" key="1">
    <source>
        <dbReference type="SAM" id="SignalP"/>
    </source>
</evidence>
<gene>
    <name evidence="2" type="ORF">SKP52_13800</name>
</gene>
<proteinExistence type="predicted"/>
<accession>A0A0A7PHS7</accession>
<name>A0A0A7PHS7_9SPHN</name>
<reference evidence="2 3" key="1">
    <citation type="journal article" date="2015" name="Int. J. Syst. Evol. Microbiol.">
        <title>Description of Sphingopyxis fribergensis sp. nov. - a soil bacterium with the ability to degrade styrene and phenylacetic acid.</title>
        <authorList>
            <person name="Oelschlagel M."/>
            <person name="Ruckert C."/>
            <person name="Kalinowski J."/>
            <person name="Schmidt G."/>
            <person name="Schlomann M."/>
            <person name="Tischler D."/>
        </authorList>
    </citation>
    <scope>NUCLEOTIDE SEQUENCE [LARGE SCALE GENOMIC DNA]</scope>
    <source>
        <strain evidence="2 3">Kp5.2</strain>
    </source>
</reference>
<evidence type="ECO:0000313" key="3">
    <source>
        <dbReference type="Proteomes" id="UP000030907"/>
    </source>
</evidence>
<organism evidence="2 3">
    <name type="scientific">Sphingopyxis fribergensis</name>
    <dbReference type="NCBI Taxonomy" id="1515612"/>
    <lineage>
        <taxon>Bacteria</taxon>
        <taxon>Pseudomonadati</taxon>
        <taxon>Pseudomonadota</taxon>
        <taxon>Alphaproteobacteria</taxon>
        <taxon>Sphingomonadales</taxon>
        <taxon>Sphingomonadaceae</taxon>
        <taxon>Sphingopyxis</taxon>
    </lineage>
</organism>
<dbReference type="KEGG" id="sphk:SKP52_13800"/>
<dbReference type="EMBL" id="CP009122">
    <property type="protein sequence ID" value="AJA09646.1"/>
    <property type="molecule type" value="Genomic_DNA"/>
</dbReference>
<dbReference type="STRING" id="1515612.SKP52_13800"/>
<dbReference type="HOGENOM" id="CLU_088224_0_0_5"/>
<keyword evidence="3" id="KW-1185">Reference proteome</keyword>
<dbReference type="AlphaFoldDB" id="A0A0A7PHS7"/>
<feature type="chain" id="PRO_5002030741" description="Secreted protein" evidence="1">
    <location>
        <begin position="22"/>
        <end position="186"/>
    </location>
</feature>
<protein>
    <recommendedName>
        <fullName evidence="4">Secreted protein</fullName>
    </recommendedName>
</protein>